<reference evidence="1" key="1">
    <citation type="submission" date="2013-05" db="EMBL/GenBank/DDBJ databases">
        <title>Genome assembly of Cystobacter fuscus DSM 2262.</title>
        <authorList>
            <person name="Sharma G."/>
            <person name="Khatri I."/>
            <person name="Kaur C."/>
            <person name="Mayilraj S."/>
            <person name="Subramanian S."/>
        </authorList>
    </citation>
    <scope>NUCLEOTIDE SEQUENCE [LARGE SCALE GENOMIC DNA]</scope>
    <source>
        <strain evidence="1">DSM 2262</strain>
    </source>
</reference>
<evidence type="ECO:0000313" key="2">
    <source>
        <dbReference type="Proteomes" id="UP000011682"/>
    </source>
</evidence>
<proteinExistence type="predicted"/>
<protein>
    <submittedName>
        <fullName evidence="1">Uncharacterized protein</fullName>
    </submittedName>
</protein>
<dbReference type="AlphaFoldDB" id="S9R5W1"/>
<dbReference type="PANTHER" id="PTHR42754:SF1">
    <property type="entry name" value="LIPOPROTEIN"/>
    <property type="match status" value="1"/>
</dbReference>
<keyword evidence="2" id="KW-1185">Reference proteome</keyword>
<dbReference type="eggNOG" id="COG1520">
    <property type="taxonomic scope" value="Bacteria"/>
</dbReference>
<dbReference type="PANTHER" id="PTHR42754">
    <property type="entry name" value="ENDOGLUCANASE"/>
    <property type="match status" value="1"/>
</dbReference>
<accession>S9R5W1</accession>
<dbReference type="Proteomes" id="UP000011682">
    <property type="component" value="Unassembled WGS sequence"/>
</dbReference>
<dbReference type="EMBL" id="ANAH02000004">
    <property type="protein sequence ID" value="EPX64373.1"/>
    <property type="molecule type" value="Genomic_DNA"/>
</dbReference>
<organism evidence="1 2">
    <name type="scientific">Cystobacter fuscus (strain ATCC 25194 / DSM 2262 / NBRC 100088 / M29)</name>
    <dbReference type="NCBI Taxonomy" id="1242864"/>
    <lineage>
        <taxon>Bacteria</taxon>
        <taxon>Pseudomonadati</taxon>
        <taxon>Myxococcota</taxon>
        <taxon>Myxococcia</taxon>
        <taxon>Myxococcales</taxon>
        <taxon>Cystobacterineae</taxon>
        <taxon>Archangiaceae</taxon>
        <taxon>Cystobacter</taxon>
    </lineage>
</organism>
<dbReference type="Gene3D" id="2.80.10.50">
    <property type="match status" value="1"/>
</dbReference>
<dbReference type="SUPFAM" id="SSF101898">
    <property type="entry name" value="NHL repeat"/>
    <property type="match status" value="1"/>
</dbReference>
<comment type="caution">
    <text evidence="1">The sequence shown here is derived from an EMBL/GenBank/DDBJ whole genome shotgun (WGS) entry which is preliminary data.</text>
</comment>
<name>S9R5W1_CYSF2</name>
<gene>
    <name evidence="1" type="ORF">D187_005507</name>
</gene>
<sequence length="396" mass="41893">MLLVLAALPVLLYRMGAFLPHTMGQSDMDWAREVERENSTGHESAEGVIATGNGFSVVGYTNSRQPGVNQAWVLRFDKAPPPRWQRTYAGNGKLGTSGHAISSMPGGGLIVVGAERVPGGGFQGWLLALSPEGDVLWERTPGHEGVNGLNAVSVLEDGSIVAGGAQEREGWVVRMNSRGELLWEVKLPQLEHVTALVALPAQRVAVLGTAETSTVGPGISRLFVLESDGRATRETRLPAEGQGELNALALLPDGGFAVTGRLLRPGAMDPSVWVARLAPRGETLWEYVSEATEVGSGHAVTALADGGFAVAGYSWKELLVDREARVWRFSADGNLLWQQAHGGAKDDSGSGIARLADGSLVVVGTTMSKGAGKTDLWTFGLSPEGQLLWEETFGAP</sequence>
<evidence type="ECO:0000313" key="1">
    <source>
        <dbReference type="EMBL" id="EPX64373.1"/>
    </source>
</evidence>